<proteinExistence type="predicted"/>
<feature type="domain" description="Transcription factor IIIC subunit 5 HTH" evidence="6">
    <location>
        <begin position="208"/>
        <end position="357"/>
    </location>
</feature>
<dbReference type="GO" id="GO:0001003">
    <property type="term" value="F:RNA polymerase III type 2 promoter sequence-specific DNA binding"/>
    <property type="evidence" value="ECO:0007669"/>
    <property type="project" value="TreeGrafter"/>
</dbReference>
<evidence type="ECO:0000256" key="2">
    <source>
        <dbReference type="ARBA" id="ARBA00023125"/>
    </source>
</evidence>
<protein>
    <recommendedName>
        <fullName evidence="10">Transcription factor IIIC subunit 5 HTH domain-containing protein</fullName>
    </recommendedName>
</protein>
<sequence length="553" mass="60901">MGAIDHSSRSNCRSSSSSTPPYEVAKRSILPPLRFHLVEYPGIVKSLDVAIDTLGGHESMAKAVDINQAVKTSKNRSFFKKGFRDDIGRVDLRFRHQNPFAHPIPGDVVSTGNLIIKVTKRKRKIKHTDTFAAAHNACPNPYVEIQTEVIGVASKTARFRSLADFQYLVSDEDSVYKVRQALEACDLDAIEGFELSADAGVSNQLRHIPPPLFSRVEWPVEYEYKQTSVHSKTTNKDTEAAGLKLTSRKSRASKIVAADIANDNVPDGPPPEILETVDTIPEASRIRVRQLFEDRPVFIRGALVNRLPKGDVKILRKLLPTVAYQVTAGPFRDCWIRYGYDPKIDPKSRIYQILDARKWKNLDNKKRNDDVVLHRGGPSCPGPAVPAGTPNEFTMNMAALLGTTPGGQWMVFQLADIDDAELQRVISGTPARKNFTPADGWFEKADLQNIRNAVRKKVTPNWSLGNTNEGDDTTDNDALLPTPVSGDDIVKSAKSSPGVARNVGQVVQALGKSSASKGKGNKEEADAGEDGGDDDMEDEDYQILENESDDDQT</sequence>
<dbReference type="GO" id="GO:0005634">
    <property type="term" value="C:nucleus"/>
    <property type="evidence" value="ECO:0007669"/>
    <property type="project" value="UniProtKB-SubCell"/>
</dbReference>
<dbReference type="InterPro" id="IPR041499">
    <property type="entry name" value="Tfc1/Sfc1_N"/>
</dbReference>
<dbReference type="OrthoDB" id="5598268at2759"/>
<feature type="compositionally biased region" description="Acidic residues" evidence="5">
    <location>
        <begin position="526"/>
        <end position="553"/>
    </location>
</feature>
<evidence type="ECO:0000256" key="3">
    <source>
        <dbReference type="ARBA" id="ARBA00023163"/>
    </source>
</evidence>
<dbReference type="GO" id="GO:0001002">
    <property type="term" value="F:RNA polymerase III type 1 promoter sequence-specific DNA binding"/>
    <property type="evidence" value="ECO:0007669"/>
    <property type="project" value="TreeGrafter"/>
</dbReference>
<feature type="compositionally biased region" description="Low complexity" evidence="5">
    <location>
        <begin position="9"/>
        <end position="18"/>
    </location>
</feature>
<dbReference type="InterPro" id="IPR042536">
    <property type="entry name" value="TFIIIC_tauA_Sfc1"/>
</dbReference>
<dbReference type="Gene3D" id="3.30.200.160">
    <property type="entry name" value="TFIIIC, subcomplex tauA, subunit Sfc1, barrel domain"/>
    <property type="match status" value="1"/>
</dbReference>
<dbReference type="VEuPathDB" id="FungiDB:SeMB42_g01287"/>
<evidence type="ECO:0000259" key="6">
    <source>
        <dbReference type="Pfam" id="PF09734"/>
    </source>
</evidence>
<evidence type="ECO:0000256" key="5">
    <source>
        <dbReference type="SAM" id="MobiDB-lite"/>
    </source>
</evidence>
<keyword evidence="3" id="KW-0804">Transcription</keyword>
<dbReference type="GO" id="GO:0006384">
    <property type="term" value="P:transcription initiation at RNA polymerase III promoter"/>
    <property type="evidence" value="ECO:0007669"/>
    <property type="project" value="InterPro"/>
</dbReference>
<dbReference type="InterPro" id="IPR019136">
    <property type="entry name" value="TF_IIIC_su-5_HTH"/>
</dbReference>
<evidence type="ECO:0000313" key="8">
    <source>
        <dbReference type="EMBL" id="TPX43525.1"/>
    </source>
</evidence>
<feature type="domain" description="Transcription factor IIIC subunit Tfc1/Sfc1 triple barrel" evidence="7">
    <location>
        <begin position="37"/>
        <end position="168"/>
    </location>
</feature>
<dbReference type="InterPro" id="IPR040454">
    <property type="entry name" value="TF_IIIC_Tfc1/Sfc1"/>
</dbReference>
<dbReference type="Pfam" id="PF17682">
    <property type="entry name" value="Tau95_N"/>
    <property type="match status" value="1"/>
</dbReference>
<dbReference type="GO" id="GO:0000127">
    <property type="term" value="C:transcription factor TFIIIC complex"/>
    <property type="evidence" value="ECO:0007669"/>
    <property type="project" value="InterPro"/>
</dbReference>
<keyword evidence="2" id="KW-0238">DNA-binding</keyword>
<name>A0A507CWN1_9FUNG</name>
<organism evidence="8 9">
    <name type="scientific">Synchytrium endobioticum</name>
    <dbReference type="NCBI Taxonomy" id="286115"/>
    <lineage>
        <taxon>Eukaryota</taxon>
        <taxon>Fungi</taxon>
        <taxon>Fungi incertae sedis</taxon>
        <taxon>Chytridiomycota</taxon>
        <taxon>Chytridiomycota incertae sedis</taxon>
        <taxon>Chytridiomycetes</taxon>
        <taxon>Synchytriales</taxon>
        <taxon>Synchytriaceae</taxon>
        <taxon>Synchytrium</taxon>
    </lineage>
</organism>
<dbReference type="PANTHER" id="PTHR13230">
    <property type="entry name" value="GENERAL TRANSCRIPTION FACTOR IIIC, POLYPEPTIDE 5"/>
    <property type="match status" value="1"/>
</dbReference>
<reference evidence="8 9" key="1">
    <citation type="journal article" date="2019" name="Sci. Rep.">
        <title>Comparative genomics of chytrid fungi reveal insights into the obligate biotrophic and pathogenic lifestyle of Synchytrium endobioticum.</title>
        <authorList>
            <person name="van de Vossenberg B.T.L.H."/>
            <person name="Warris S."/>
            <person name="Nguyen H.D.T."/>
            <person name="van Gent-Pelzer M.P.E."/>
            <person name="Joly D.L."/>
            <person name="van de Geest H.C."/>
            <person name="Bonants P.J.M."/>
            <person name="Smith D.S."/>
            <person name="Levesque C.A."/>
            <person name="van der Lee T.A.J."/>
        </authorList>
    </citation>
    <scope>NUCLEOTIDE SEQUENCE [LARGE SCALE GENOMIC DNA]</scope>
    <source>
        <strain evidence="8 9">LEV6574</strain>
    </source>
</reference>
<feature type="region of interest" description="Disordered" evidence="5">
    <location>
        <begin position="1"/>
        <end position="23"/>
    </location>
</feature>
<dbReference type="AlphaFoldDB" id="A0A507CWN1"/>
<feature type="region of interest" description="Disordered" evidence="5">
    <location>
        <begin position="460"/>
        <end position="487"/>
    </location>
</feature>
<evidence type="ECO:0000256" key="1">
    <source>
        <dbReference type="ARBA" id="ARBA00004123"/>
    </source>
</evidence>
<gene>
    <name evidence="8" type="ORF">SeLEV6574_g05018</name>
</gene>
<evidence type="ECO:0008006" key="10">
    <source>
        <dbReference type="Google" id="ProtNLM"/>
    </source>
</evidence>
<comment type="caution">
    <text evidence="8">The sequence shown here is derived from an EMBL/GenBank/DDBJ whole genome shotgun (WGS) entry which is preliminary data.</text>
</comment>
<comment type="subcellular location">
    <subcellularLocation>
        <location evidence="1">Nucleus</location>
    </subcellularLocation>
</comment>
<feature type="region of interest" description="Disordered" evidence="5">
    <location>
        <begin position="510"/>
        <end position="553"/>
    </location>
</feature>
<dbReference type="EMBL" id="QEAM01000220">
    <property type="protein sequence ID" value="TPX43525.1"/>
    <property type="molecule type" value="Genomic_DNA"/>
</dbReference>
<keyword evidence="4" id="KW-0539">Nucleus</keyword>
<evidence type="ECO:0000256" key="4">
    <source>
        <dbReference type="ARBA" id="ARBA00023242"/>
    </source>
</evidence>
<dbReference type="PANTHER" id="PTHR13230:SF5">
    <property type="entry name" value="GENERAL TRANSCRIPTION FACTOR 3C POLYPEPTIDE 5"/>
    <property type="match status" value="1"/>
</dbReference>
<dbReference type="Proteomes" id="UP000320475">
    <property type="component" value="Unassembled WGS sequence"/>
</dbReference>
<evidence type="ECO:0000313" key="9">
    <source>
        <dbReference type="Proteomes" id="UP000320475"/>
    </source>
</evidence>
<accession>A0A507CWN1</accession>
<dbReference type="Pfam" id="PF09734">
    <property type="entry name" value="Tau95"/>
    <property type="match status" value="1"/>
</dbReference>
<evidence type="ECO:0000259" key="7">
    <source>
        <dbReference type="Pfam" id="PF17682"/>
    </source>
</evidence>